<dbReference type="InterPro" id="IPR003115">
    <property type="entry name" value="ParB_N"/>
</dbReference>
<dbReference type="SMART" id="SM00470">
    <property type="entry name" value="ParB"/>
    <property type="match status" value="1"/>
</dbReference>
<accession>A0A930W223</accession>
<protein>
    <submittedName>
        <fullName evidence="3">ParB N-terminal domain-containing protein</fullName>
    </submittedName>
</protein>
<dbReference type="AlphaFoldDB" id="A0A930W223"/>
<dbReference type="InterPro" id="IPR018247">
    <property type="entry name" value="EF_Hand_1_Ca_BS"/>
</dbReference>
<reference evidence="3" key="1">
    <citation type="submission" date="2020-04" db="EMBL/GenBank/DDBJ databases">
        <title>Deep metagenomics examines the oral microbiome during advanced dental caries in children, revealing novel taxa and co-occurrences with host molecules.</title>
        <authorList>
            <person name="Baker J.L."/>
            <person name="Morton J.T."/>
            <person name="Dinis M."/>
            <person name="Alvarez R."/>
            <person name="Tran N.C."/>
            <person name="Knight R."/>
            <person name="Edlund A."/>
        </authorList>
    </citation>
    <scope>NUCLEOTIDE SEQUENCE</scope>
    <source>
        <strain evidence="3">JCVI_38_bin.5</strain>
    </source>
</reference>
<dbReference type="GO" id="GO:0005694">
    <property type="term" value="C:chromosome"/>
    <property type="evidence" value="ECO:0007669"/>
    <property type="project" value="TreeGrafter"/>
</dbReference>
<dbReference type="Proteomes" id="UP000698335">
    <property type="component" value="Unassembled WGS sequence"/>
</dbReference>
<dbReference type="Gene3D" id="3.90.1530.10">
    <property type="entry name" value="Conserved hypothetical protein from pyrococcus furiosus pfu- 392566-001, ParB domain"/>
    <property type="match status" value="1"/>
</dbReference>
<dbReference type="InterPro" id="IPR050336">
    <property type="entry name" value="Chromosome_partition/occlusion"/>
</dbReference>
<dbReference type="PROSITE" id="PS00018">
    <property type="entry name" value="EF_HAND_1"/>
    <property type="match status" value="1"/>
</dbReference>
<proteinExistence type="predicted"/>
<name>A0A930W223_9ACTN</name>
<comment type="caution">
    <text evidence="3">The sequence shown here is derived from an EMBL/GenBank/DDBJ whole genome shotgun (WGS) entry which is preliminary data.</text>
</comment>
<evidence type="ECO:0000256" key="1">
    <source>
        <dbReference type="SAM" id="MobiDB-lite"/>
    </source>
</evidence>
<feature type="region of interest" description="Disordered" evidence="1">
    <location>
        <begin position="300"/>
        <end position="340"/>
    </location>
</feature>
<dbReference type="PANTHER" id="PTHR33375">
    <property type="entry name" value="CHROMOSOME-PARTITIONING PROTEIN PARB-RELATED"/>
    <property type="match status" value="1"/>
</dbReference>
<gene>
    <name evidence="3" type="ORF">HXK26_03695</name>
</gene>
<dbReference type="InterPro" id="IPR036086">
    <property type="entry name" value="ParB/Sulfiredoxin_sf"/>
</dbReference>
<organism evidence="3 4">
    <name type="scientific">Lancefieldella rimae</name>
    <dbReference type="NCBI Taxonomy" id="1383"/>
    <lineage>
        <taxon>Bacteria</taxon>
        <taxon>Bacillati</taxon>
        <taxon>Actinomycetota</taxon>
        <taxon>Coriobacteriia</taxon>
        <taxon>Coriobacteriales</taxon>
        <taxon>Atopobiaceae</taxon>
        <taxon>Lancefieldella</taxon>
    </lineage>
</organism>
<dbReference type="SUPFAM" id="SSF110849">
    <property type="entry name" value="ParB/Sulfiredoxin"/>
    <property type="match status" value="1"/>
</dbReference>
<evidence type="ECO:0000313" key="4">
    <source>
        <dbReference type="Proteomes" id="UP000698335"/>
    </source>
</evidence>
<feature type="domain" description="ParB-like N-terminal" evidence="2">
    <location>
        <begin position="36"/>
        <end position="136"/>
    </location>
</feature>
<dbReference type="EMBL" id="JABZGW010000128">
    <property type="protein sequence ID" value="MBF4807779.1"/>
    <property type="molecule type" value="Genomic_DNA"/>
</dbReference>
<evidence type="ECO:0000313" key="3">
    <source>
        <dbReference type="EMBL" id="MBF4807779.1"/>
    </source>
</evidence>
<dbReference type="PANTHER" id="PTHR33375:SF1">
    <property type="entry name" value="CHROMOSOME-PARTITIONING PROTEIN PARB-RELATED"/>
    <property type="match status" value="1"/>
</dbReference>
<dbReference type="NCBIfam" id="TIGR03764">
    <property type="entry name" value="ICE_PFGI_1_parB"/>
    <property type="match status" value="1"/>
</dbReference>
<dbReference type="GO" id="GO:0007059">
    <property type="term" value="P:chromosome segregation"/>
    <property type="evidence" value="ECO:0007669"/>
    <property type="project" value="TreeGrafter"/>
</dbReference>
<sequence length="516" mass="58680">MNLDQTKAALSLHIGTPAQTNMSFGLEDTPSQGMLMSLPISEIDFFDKNPRRLHDVSSYEAIKESIRSSGIQQPVHVTQRPGESKYVLAQGGNTRLKILRELLEETGDNRFRMMPCIYIPYTDETTLQVAHLVENELRAEMCFWDKACKYAEIRDIFQDESDSGKLSLRELEVMFSDKGLTVSHKTLGLFFFASDNLQELQEYAFKLSHAKVEEIKKIHSNLFSISKSIQLDDSFQYLWSDVLEQWHNQYSATDLDVHELCQFVLAKFKFEYGAEAFPETENSSDKNKSETAVKQDLNLHQKEASEKNTESEDSSIKSVPAKEDSPETDAGNEPKGTEQTGFDALDVQNHQLTLDQTSKKLFSAVRKLLAKVNLSDCFKTHKDFAYGWYVEYPAFEHISGSSAENAIYAIDVLHEEAGNVFTFLWKLCGIDNFMFDVGDSSNPLLSLKNDSKLRIAYEDPDKYDEYTNCGIGNKENIIASVLNWQTNTEHEFHANVVEILSLSTQYNNLKNRGSEE</sequence>
<dbReference type="Pfam" id="PF02195">
    <property type="entry name" value="ParB_N"/>
    <property type="match status" value="1"/>
</dbReference>
<feature type="compositionally biased region" description="Basic and acidic residues" evidence="1">
    <location>
        <begin position="300"/>
        <end position="310"/>
    </location>
</feature>
<evidence type="ECO:0000259" key="2">
    <source>
        <dbReference type="SMART" id="SM00470"/>
    </source>
</evidence>
<dbReference type="InterPro" id="IPR022304">
    <property type="entry name" value="ICE_PFGI_1_ParB"/>
</dbReference>